<name>A0A0R0CV98_9GAMM</name>
<feature type="region of interest" description="Disordered" evidence="1">
    <location>
        <begin position="1"/>
        <end position="62"/>
    </location>
</feature>
<proteinExistence type="predicted"/>
<dbReference type="PATRIC" id="fig|344882.3.peg.3124"/>
<gene>
    <name evidence="2" type="ORF">ABB29_08830</name>
</gene>
<dbReference type="EMBL" id="LDJL01000009">
    <property type="protein sequence ID" value="KRG69572.1"/>
    <property type="molecule type" value="Genomic_DNA"/>
</dbReference>
<feature type="compositionally biased region" description="Basic and acidic residues" evidence="1">
    <location>
        <begin position="51"/>
        <end position="62"/>
    </location>
</feature>
<reference evidence="2 3" key="1">
    <citation type="submission" date="2015-05" db="EMBL/GenBank/DDBJ databases">
        <title>Genome sequencing and analysis of members of genus Stenotrophomonas.</title>
        <authorList>
            <person name="Patil P.P."/>
            <person name="Midha S."/>
            <person name="Patil P.B."/>
        </authorList>
    </citation>
    <scope>NUCLEOTIDE SEQUENCE [LARGE SCALE GENOMIC DNA]</scope>
    <source>
        <strain evidence="2 3">DSM 21858</strain>
    </source>
</reference>
<evidence type="ECO:0000313" key="3">
    <source>
        <dbReference type="Proteomes" id="UP000052052"/>
    </source>
</evidence>
<evidence type="ECO:0000256" key="1">
    <source>
        <dbReference type="SAM" id="MobiDB-lite"/>
    </source>
</evidence>
<protein>
    <submittedName>
        <fullName evidence="2">Uncharacterized protein</fullName>
    </submittedName>
</protein>
<accession>A0A0R0CV98</accession>
<dbReference type="Proteomes" id="UP000052052">
    <property type="component" value="Unassembled WGS sequence"/>
</dbReference>
<comment type="caution">
    <text evidence="2">The sequence shown here is derived from an EMBL/GenBank/DDBJ whole genome shotgun (WGS) entry which is preliminary data.</text>
</comment>
<keyword evidence="3" id="KW-1185">Reference proteome</keyword>
<dbReference type="STRING" id="344882.ABB29_08830"/>
<sequence>MRAAGSNYAASVGCGHPRPSRRAHDAGSQRIGWMPARSSKVAEPAPVAPDDTARHTARDGCP</sequence>
<evidence type="ECO:0000313" key="2">
    <source>
        <dbReference type="EMBL" id="KRG69572.1"/>
    </source>
</evidence>
<dbReference type="AlphaFoldDB" id="A0A0R0CV98"/>
<organism evidence="2 3">
    <name type="scientific">Pseudoxanthomonas dokdonensis</name>
    <dbReference type="NCBI Taxonomy" id="344882"/>
    <lineage>
        <taxon>Bacteria</taxon>
        <taxon>Pseudomonadati</taxon>
        <taxon>Pseudomonadota</taxon>
        <taxon>Gammaproteobacteria</taxon>
        <taxon>Lysobacterales</taxon>
        <taxon>Lysobacteraceae</taxon>
        <taxon>Pseudoxanthomonas</taxon>
    </lineage>
</organism>